<keyword evidence="1" id="KW-0815">Transposition</keyword>
<dbReference type="GO" id="GO:0003677">
    <property type="term" value="F:DNA binding"/>
    <property type="evidence" value="ECO:0007669"/>
    <property type="project" value="UniProtKB-KW"/>
</dbReference>
<gene>
    <name evidence="4" type="ORF">AMST5_00871</name>
</gene>
<dbReference type="AlphaFoldDB" id="A0AA48LZ20"/>
<protein>
    <recommendedName>
        <fullName evidence="5">Mutator family transposase</fullName>
    </recommendedName>
</protein>
<reference evidence="4" key="1">
    <citation type="submission" date="2023-07" db="EMBL/GenBank/DDBJ databases">
        <authorList>
            <person name="Pelsma A.J. K."/>
        </authorList>
    </citation>
    <scope>NUCLEOTIDE SEQUENCE</scope>
</reference>
<dbReference type="EMBL" id="OY288114">
    <property type="protein sequence ID" value="CAJ0855862.1"/>
    <property type="molecule type" value="Genomic_DNA"/>
</dbReference>
<evidence type="ECO:0000256" key="1">
    <source>
        <dbReference type="ARBA" id="ARBA00022578"/>
    </source>
</evidence>
<dbReference type="Pfam" id="PF00872">
    <property type="entry name" value="Transposase_mut"/>
    <property type="match status" value="1"/>
</dbReference>
<evidence type="ECO:0000313" key="4">
    <source>
        <dbReference type="EMBL" id="CAJ0855862.1"/>
    </source>
</evidence>
<accession>A0AA48LZ20</accession>
<name>A0AA48LZ20_9ZZZZ</name>
<dbReference type="GO" id="GO:0004803">
    <property type="term" value="F:transposase activity"/>
    <property type="evidence" value="ECO:0007669"/>
    <property type="project" value="InterPro"/>
</dbReference>
<dbReference type="GO" id="GO:0006313">
    <property type="term" value="P:DNA transposition"/>
    <property type="evidence" value="ECO:0007669"/>
    <property type="project" value="InterPro"/>
</dbReference>
<evidence type="ECO:0008006" key="5">
    <source>
        <dbReference type="Google" id="ProtNLM"/>
    </source>
</evidence>
<dbReference type="PANTHER" id="PTHR33217">
    <property type="entry name" value="TRANSPOSASE FOR INSERTION SEQUENCE ELEMENT IS1081"/>
    <property type="match status" value="1"/>
</dbReference>
<dbReference type="InterPro" id="IPR001207">
    <property type="entry name" value="Transposase_mutator"/>
</dbReference>
<keyword evidence="3" id="KW-0233">DNA recombination</keyword>
<evidence type="ECO:0000256" key="2">
    <source>
        <dbReference type="ARBA" id="ARBA00023125"/>
    </source>
</evidence>
<keyword evidence="2" id="KW-0238">DNA-binding</keyword>
<dbReference type="PANTHER" id="PTHR33217:SF8">
    <property type="entry name" value="MUTATOR FAMILY TRANSPOSASE"/>
    <property type="match status" value="1"/>
</dbReference>
<evidence type="ECO:0000256" key="3">
    <source>
        <dbReference type="ARBA" id="ARBA00023172"/>
    </source>
</evidence>
<organism evidence="4">
    <name type="scientific">freshwater sediment metagenome</name>
    <dbReference type="NCBI Taxonomy" id="556182"/>
    <lineage>
        <taxon>unclassified sequences</taxon>
        <taxon>metagenomes</taxon>
        <taxon>ecological metagenomes</taxon>
    </lineage>
</organism>
<proteinExistence type="predicted"/>
<sequence length="73" mass="8445">MATDSERIELEIPRDRQSGFDPQLIAKYQPRFPGFDENIISMYALGMSVREIIGHLRDLYAALCFTGSDQRRH</sequence>